<dbReference type="NCBIfam" id="TIGR02532">
    <property type="entry name" value="IV_pilin_GFxxxE"/>
    <property type="match status" value="1"/>
</dbReference>
<comment type="similarity">
    <text evidence="2 9">Belongs to the GSP I family.</text>
</comment>
<dbReference type="InterPro" id="IPR003413">
    <property type="entry name" value="T2SS_GspI_C"/>
</dbReference>
<evidence type="ECO:0000256" key="6">
    <source>
        <dbReference type="ARBA" id="ARBA00022692"/>
    </source>
</evidence>
<evidence type="ECO:0000256" key="8">
    <source>
        <dbReference type="ARBA" id="ARBA00023136"/>
    </source>
</evidence>
<keyword evidence="12" id="KW-1185">Reference proteome</keyword>
<keyword evidence="5 9" id="KW-0997">Cell inner membrane</keyword>
<evidence type="ECO:0000256" key="1">
    <source>
        <dbReference type="ARBA" id="ARBA00004377"/>
    </source>
</evidence>
<dbReference type="InterPro" id="IPR010052">
    <property type="entry name" value="T2SS_protein-GspI"/>
</dbReference>
<evidence type="ECO:0000313" key="12">
    <source>
        <dbReference type="Proteomes" id="UP000838100"/>
    </source>
</evidence>
<dbReference type="InterPro" id="IPR045584">
    <property type="entry name" value="Pilin-like"/>
</dbReference>
<keyword evidence="3" id="KW-1003">Cell membrane</keyword>
<dbReference type="EMBL" id="CAKLPX010000003">
    <property type="protein sequence ID" value="CAH0992494.1"/>
    <property type="molecule type" value="Genomic_DNA"/>
</dbReference>
<dbReference type="SUPFAM" id="SSF54523">
    <property type="entry name" value="Pili subunits"/>
    <property type="match status" value="1"/>
</dbReference>
<comment type="caution">
    <text evidence="11">The sequence shown here is derived from an EMBL/GenBank/DDBJ whole genome shotgun (WGS) entry which is preliminary data.</text>
</comment>
<keyword evidence="7" id="KW-1133">Transmembrane helix</keyword>
<dbReference type="Pfam" id="PF02501">
    <property type="entry name" value="T2SSI"/>
    <property type="match status" value="1"/>
</dbReference>
<evidence type="ECO:0000256" key="4">
    <source>
        <dbReference type="ARBA" id="ARBA00022481"/>
    </source>
</evidence>
<evidence type="ECO:0000256" key="7">
    <source>
        <dbReference type="ARBA" id="ARBA00022989"/>
    </source>
</evidence>
<keyword evidence="6" id="KW-0812">Transmembrane</keyword>
<evidence type="ECO:0000313" key="11">
    <source>
        <dbReference type="EMBL" id="CAH0992494.1"/>
    </source>
</evidence>
<feature type="domain" description="Type II secretion system protein GspI C-terminal" evidence="10">
    <location>
        <begin position="44"/>
        <end position="124"/>
    </location>
</feature>
<comment type="function">
    <text evidence="9">Component of the type II secretion system required for the energy-dependent secretion of extracellular factors such as proteases and toxins from the periplasm.</text>
</comment>
<reference evidence="11" key="1">
    <citation type="submission" date="2021-12" db="EMBL/GenBank/DDBJ databases">
        <authorList>
            <person name="Rodrigo-Torres L."/>
            <person name="Arahal R. D."/>
            <person name="Lucena T."/>
        </authorList>
    </citation>
    <scope>NUCLEOTIDE SEQUENCE</scope>
    <source>
        <strain evidence="11">CECT 8267</strain>
    </source>
</reference>
<keyword evidence="8" id="KW-0472">Membrane</keyword>
<accession>A0ABM9AGZ9</accession>
<protein>
    <recommendedName>
        <fullName evidence="9">Type II secretion system protein I</fullName>
        <shortName evidence="9">T2SS minor pseudopilin I</shortName>
    </recommendedName>
</protein>
<dbReference type="InterPro" id="IPR012902">
    <property type="entry name" value="N_methyl_site"/>
</dbReference>
<name>A0ABM9AGZ9_9GAMM</name>
<keyword evidence="4 9" id="KW-0488">Methylation</keyword>
<evidence type="ECO:0000256" key="2">
    <source>
        <dbReference type="ARBA" id="ARBA00008358"/>
    </source>
</evidence>
<dbReference type="Pfam" id="PF07963">
    <property type="entry name" value="N_methyl"/>
    <property type="match status" value="1"/>
</dbReference>
<dbReference type="Gene3D" id="3.30.1300.30">
    <property type="entry name" value="GSPII I/J protein-like"/>
    <property type="match status" value="1"/>
</dbReference>
<dbReference type="PANTHER" id="PTHR38779">
    <property type="entry name" value="TYPE II SECRETION SYSTEM PROTEIN I-RELATED"/>
    <property type="match status" value="1"/>
</dbReference>
<sequence length="134" mass="14794">MRLSNRRQGGFTLIEVLVALVIIAVALPALSVAVQAQLRDTFHLEQRTYATWVASNVIEEMRYQLSQSNKPQDGQSDTVTLANREWRWQAEVEETEQKGFFKVSIGVALNDDGGNDIVTLSYYFGTKGGTGGGP</sequence>
<gene>
    <name evidence="11" type="primary">xcpV</name>
    <name evidence="11" type="ORF">SIN8267_02620</name>
</gene>
<evidence type="ECO:0000256" key="3">
    <source>
        <dbReference type="ARBA" id="ARBA00022475"/>
    </source>
</evidence>
<dbReference type="NCBIfam" id="TIGR01707">
    <property type="entry name" value="gspI"/>
    <property type="match status" value="1"/>
</dbReference>
<evidence type="ECO:0000259" key="10">
    <source>
        <dbReference type="Pfam" id="PF02501"/>
    </source>
</evidence>
<comment type="subcellular location">
    <subcellularLocation>
        <location evidence="1 9">Cell inner membrane</location>
        <topology evidence="1 9">Single-pass membrane protein</topology>
    </subcellularLocation>
</comment>
<comment type="PTM">
    <text evidence="9">Cleaved by prepilin peptidase.</text>
</comment>
<dbReference type="Proteomes" id="UP000838100">
    <property type="component" value="Unassembled WGS sequence"/>
</dbReference>
<proteinExistence type="inferred from homology"/>
<dbReference type="PANTHER" id="PTHR38779:SF2">
    <property type="entry name" value="TYPE II SECRETION SYSTEM PROTEIN I-RELATED"/>
    <property type="match status" value="1"/>
</dbReference>
<evidence type="ECO:0000256" key="9">
    <source>
        <dbReference type="RuleBase" id="RU368030"/>
    </source>
</evidence>
<organism evidence="11 12">
    <name type="scientific">Sinobacterium norvegicum</name>
    <dbReference type="NCBI Taxonomy" id="1641715"/>
    <lineage>
        <taxon>Bacteria</taxon>
        <taxon>Pseudomonadati</taxon>
        <taxon>Pseudomonadota</taxon>
        <taxon>Gammaproteobacteria</taxon>
        <taxon>Cellvibrionales</taxon>
        <taxon>Spongiibacteraceae</taxon>
        <taxon>Sinobacterium</taxon>
    </lineage>
</organism>
<evidence type="ECO:0000256" key="5">
    <source>
        <dbReference type="ARBA" id="ARBA00022519"/>
    </source>
</evidence>
<comment type="subunit">
    <text evidence="9">Type II secretion is composed of four main components: the outer membrane complex, the inner membrane complex, the cytoplasmic secretion ATPase and the periplasm-spanning pseudopilus.</text>
</comment>